<evidence type="ECO:0000313" key="7">
    <source>
        <dbReference type="EMBL" id="EDK42844.1"/>
    </source>
</evidence>
<dbReference type="EMBL" id="CH981524">
    <property type="protein sequence ID" value="EDK42844.1"/>
    <property type="molecule type" value="Genomic_DNA"/>
</dbReference>
<feature type="compositionally biased region" description="Basic and acidic residues" evidence="6">
    <location>
        <begin position="345"/>
        <end position="358"/>
    </location>
</feature>
<feature type="compositionally biased region" description="Acidic residues" evidence="6">
    <location>
        <begin position="401"/>
        <end position="434"/>
    </location>
</feature>
<feature type="compositionally biased region" description="Basic and acidic residues" evidence="6">
    <location>
        <begin position="230"/>
        <end position="240"/>
    </location>
</feature>
<dbReference type="KEGG" id="lel:PVL30_000988"/>
<keyword evidence="2" id="KW-0678">Repressor</keyword>
<dbReference type="AlphaFoldDB" id="A5DUI6"/>
<feature type="region of interest" description="Disordered" evidence="6">
    <location>
        <begin position="187"/>
        <end position="448"/>
    </location>
</feature>
<gene>
    <name evidence="7" type="ORF">LELG_01022</name>
</gene>
<dbReference type="OMA" id="DTPWANP"/>
<name>A5DUI6_LODEL</name>
<feature type="compositionally biased region" description="Polar residues" evidence="6">
    <location>
        <begin position="1"/>
        <end position="10"/>
    </location>
</feature>
<feature type="compositionally biased region" description="Basic and acidic residues" evidence="6">
    <location>
        <begin position="390"/>
        <end position="400"/>
    </location>
</feature>
<dbReference type="OrthoDB" id="20886at2759"/>
<sequence>MNSVTSTSVENEVKENLDNTQIADSISHKESPLTDYGTSPPNFDLQLPDFTLDGTDEVPANLERNIDDSDSLRGNDLHSSANDEKNADKHVNHDVQASFDFSSPNKEEVKEKVKSSDELAPNLVSQTDTLHKRDSYESSELSDLGDDQSEAETDKMDFLDDRDVEGLPQLTDLQALAQLTKEAELELDLVNENKDDEKNEANAQEERQEQDEKKEQNEDKEEEEEEEAKIDEKDKEDQIKVENAPYTEAFNGSKLESETVTKKRSLTEEDEEDEGNTGIKNDTPSNKKAKILAKNENYEVDNLRQSEDNTGNDRNGQESSSSSKELLIPDEDNEAEDEEDEDEDNRGQKDQLVEVIKLEDDDEAAEAEKAEEVEEVKEAEKAEEAEEAVEAEKAEKAKEVEAEEVEEVEEEAGEVEDDDEDEEEEEDDDDEEEKDLGVANTESREDEEELRLAAIKELTSIEAYFAEVRDQLYESKLKILETELDLCIQGLHPQLEKIYQRVNEIHQDSVALIDCNLKYKLRCIDRETKATRTSIHQDFLKNLMNVNQGLITKTTTKWYRINKERNQLDQLVENYNFSAIPEKSTGMLPLEVSSAMDNGTPKLKKTLKQNIIVELVQQRNNLNEQLGILNGLVEFYGFPSAINLSMENTDEQASKELLLRKASPEEINEDLKAMGILT</sequence>
<dbReference type="SMART" id="SM01401">
    <property type="entry name" value="Sds3"/>
    <property type="match status" value="1"/>
</dbReference>
<feature type="compositionally biased region" description="Acidic residues" evidence="6">
    <location>
        <begin position="218"/>
        <end position="229"/>
    </location>
</feature>
<keyword evidence="8" id="KW-1185">Reference proteome</keyword>
<dbReference type="VEuPathDB" id="FungiDB:LELG_01022"/>
<feature type="compositionally biased region" description="Basic and acidic residues" evidence="6">
    <location>
        <begin position="255"/>
        <end position="267"/>
    </location>
</feature>
<dbReference type="InParanoid" id="A5DUI6"/>
<feature type="compositionally biased region" description="Basic and acidic residues" evidence="6">
    <location>
        <begin position="64"/>
        <end position="93"/>
    </location>
</feature>
<accession>A5DUI6</accession>
<dbReference type="GeneID" id="5235123"/>
<dbReference type="InterPro" id="IPR013907">
    <property type="entry name" value="Sds3"/>
</dbReference>
<evidence type="ECO:0008006" key="9">
    <source>
        <dbReference type="Google" id="ProtNLM"/>
    </source>
</evidence>
<dbReference type="Proteomes" id="UP000001996">
    <property type="component" value="Unassembled WGS sequence"/>
</dbReference>
<dbReference type="Pfam" id="PF08598">
    <property type="entry name" value="Sds3"/>
    <property type="match status" value="1"/>
</dbReference>
<reference evidence="7 8" key="1">
    <citation type="journal article" date="2009" name="Nature">
        <title>Evolution of pathogenicity and sexual reproduction in eight Candida genomes.</title>
        <authorList>
            <person name="Butler G."/>
            <person name="Rasmussen M.D."/>
            <person name="Lin M.F."/>
            <person name="Santos M.A."/>
            <person name="Sakthikumar S."/>
            <person name="Munro C.A."/>
            <person name="Rheinbay E."/>
            <person name="Grabherr M."/>
            <person name="Forche A."/>
            <person name="Reedy J.L."/>
            <person name="Agrafioti I."/>
            <person name="Arnaud M.B."/>
            <person name="Bates S."/>
            <person name="Brown A.J."/>
            <person name="Brunke S."/>
            <person name="Costanzo M.C."/>
            <person name="Fitzpatrick D.A."/>
            <person name="de Groot P.W."/>
            <person name="Harris D."/>
            <person name="Hoyer L.L."/>
            <person name="Hube B."/>
            <person name="Klis F.M."/>
            <person name="Kodira C."/>
            <person name="Lennard N."/>
            <person name="Logue M.E."/>
            <person name="Martin R."/>
            <person name="Neiman A.M."/>
            <person name="Nikolaou E."/>
            <person name="Quail M.A."/>
            <person name="Quinn J."/>
            <person name="Santos M.C."/>
            <person name="Schmitzberger F.F."/>
            <person name="Sherlock G."/>
            <person name="Shah P."/>
            <person name="Silverstein K.A."/>
            <person name="Skrzypek M.S."/>
            <person name="Soll D."/>
            <person name="Staggs R."/>
            <person name="Stansfield I."/>
            <person name="Stumpf M.P."/>
            <person name="Sudbery P.E."/>
            <person name="Srikantha T."/>
            <person name="Zeng Q."/>
            <person name="Berman J."/>
            <person name="Berriman M."/>
            <person name="Heitman J."/>
            <person name="Gow N.A."/>
            <person name="Lorenz M.C."/>
            <person name="Birren B.W."/>
            <person name="Kellis M."/>
            <person name="Cuomo C.A."/>
        </authorList>
    </citation>
    <scope>NUCLEOTIDE SEQUENCE [LARGE SCALE GENOMIC DNA]</scope>
    <source>
        <strain evidence="8">ATCC 11503 / BCRC 21390 / CBS 2605 / JCM 1781 / NBRC 1676 / NRRL YB-4239</strain>
    </source>
</reference>
<organism evidence="7 8">
    <name type="scientific">Lodderomyces elongisporus (strain ATCC 11503 / CBS 2605 / JCM 1781 / NBRC 1676 / NRRL YB-4239)</name>
    <name type="common">Yeast</name>
    <name type="synonym">Saccharomyces elongisporus</name>
    <dbReference type="NCBI Taxonomy" id="379508"/>
    <lineage>
        <taxon>Eukaryota</taxon>
        <taxon>Fungi</taxon>
        <taxon>Dikarya</taxon>
        <taxon>Ascomycota</taxon>
        <taxon>Saccharomycotina</taxon>
        <taxon>Pichiomycetes</taxon>
        <taxon>Debaryomycetaceae</taxon>
        <taxon>Candida/Lodderomyces clade</taxon>
        <taxon>Lodderomyces</taxon>
    </lineage>
</organism>
<protein>
    <recommendedName>
        <fullName evidence="9">Transcriptional regulatory protein DEP1</fullName>
    </recommendedName>
</protein>
<keyword evidence="4" id="KW-0804">Transcription</keyword>
<evidence type="ECO:0000256" key="5">
    <source>
        <dbReference type="ARBA" id="ARBA00023242"/>
    </source>
</evidence>
<feature type="compositionally biased region" description="Basic and acidic residues" evidence="6">
    <location>
        <begin position="105"/>
        <end position="117"/>
    </location>
</feature>
<dbReference type="eggNOG" id="ENOG502S36P">
    <property type="taxonomic scope" value="Eukaryota"/>
</dbReference>
<evidence type="ECO:0000256" key="1">
    <source>
        <dbReference type="ARBA" id="ARBA00004123"/>
    </source>
</evidence>
<keyword evidence="3" id="KW-0805">Transcription regulation</keyword>
<keyword evidence="5" id="KW-0539">Nucleus</keyword>
<evidence type="ECO:0000313" key="8">
    <source>
        <dbReference type="Proteomes" id="UP000001996"/>
    </source>
</evidence>
<comment type="subcellular location">
    <subcellularLocation>
        <location evidence="1">Nucleus</location>
    </subcellularLocation>
</comment>
<feature type="compositionally biased region" description="Basic and acidic residues" evidence="6">
    <location>
        <begin position="191"/>
        <end position="217"/>
    </location>
</feature>
<evidence type="ECO:0000256" key="2">
    <source>
        <dbReference type="ARBA" id="ARBA00022491"/>
    </source>
</evidence>
<proteinExistence type="predicted"/>
<evidence type="ECO:0000256" key="6">
    <source>
        <dbReference type="SAM" id="MobiDB-lite"/>
    </source>
</evidence>
<evidence type="ECO:0000256" key="4">
    <source>
        <dbReference type="ARBA" id="ARBA00023163"/>
    </source>
</evidence>
<evidence type="ECO:0000256" key="3">
    <source>
        <dbReference type="ARBA" id="ARBA00023015"/>
    </source>
</evidence>
<dbReference type="GO" id="GO:0005654">
    <property type="term" value="C:nucleoplasm"/>
    <property type="evidence" value="ECO:0007669"/>
    <property type="project" value="UniProtKB-ARBA"/>
</dbReference>
<feature type="compositionally biased region" description="Basic and acidic residues" evidence="6">
    <location>
        <begin position="366"/>
        <end position="382"/>
    </location>
</feature>
<feature type="region of interest" description="Disordered" evidence="6">
    <location>
        <begin position="1"/>
        <end position="163"/>
    </location>
</feature>
<dbReference type="GO" id="GO:0010468">
    <property type="term" value="P:regulation of gene expression"/>
    <property type="evidence" value="ECO:0007669"/>
    <property type="project" value="UniProtKB-ARBA"/>
</dbReference>
<feature type="compositionally biased region" description="Polar residues" evidence="6">
    <location>
        <begin position="308"/>
        <end position="324"/>
    </location>
</feature>
<dbReference type="HOGENOM" id="CLU_031124_0_0_1"/>
<feature type="compositionally biased region" description="Acidic residues" evidence="6">
    <location>
        <begin position="328"/>
        <end position="344"/>
    </location>
</feature>
<feature type="compositionally biased region" description="Basic and acidic residues" evidence="6">
    <location>
        <begin position="152"/>
        <end position="163"/>
    </location>
</feature>